<accession>K0I8V9</accession>
<evidence type="ECO:0000256" key="1">
    <source>
        <dbReference type="SAM" id="Phobius"/>
    </source>
</evidence>
<evidence type="ECO:0000313" key="3">
    <source>
        <dbReference type="Proteomes" id="UP000008037"/>
    </source>
</evidence>
<sequence length="82" mass="8800">MKNMGLGGLALFMTGMWAMILAVAAFLVVFVAPIDVLLFDGQTSSRLTVSAVQAAIAIIVVIALVFGLSKMKRIYLQRKLGK</sequence>
<dbReference type="KEGG" id="nga:Ngar_c07330"/>
<dbReference type="InParanoid" id="K0I8V9"/>
<feature type="transmembrane region" description="Helical" evidence="1">
    <location>
        <begin position="51"/>
        <end position="69"/>
    </location>
</feature>
<reference evidence="2 3" key="1">
    <citation type="journal article" date="2012" name="Environ. Microbiol.">
        <title>The genome of the ammonia-oxidizing Candidatus Nitrososphaera gargensis: insights into metabolic versatility and environmental adaptations.</title>
        <authorList>
            <person name="Spang A."/>
            <person name="Poehlein A."/>
            <person name="Offre P."/>
            <person name="Zumbragel S."/>
            <person name="Haider S."/>
            <person name="Rychlik N."/>
            <person name="Nowka B."/>
            <person name="Schmeisser C."/>
            <person name="Lebedeva E.V."/>
            <person name="Rattei T."/>
            <person name="Bohm C."/>
            <person name="Schmid M."/>
            <person name="Galushko A."/>
            <person name="Hatzenpichler R."/>
            <person name="Weinmaier T."/>
            <person name="Daniel R."/>
            <person name="Schleper C."/>
            <person name="Spieck E."/>
            <person name="Streit W."/>
            <person name="Wagner M."/>
        </authorList>
    </citation>
    <scope>NUCLEOTIDE SEQUENCE [LARGE SCALE GENOMIC DNA]</scope>
    <source>
        <strain evidence="3">Ga9.2</strain>
    </source>
</reference>
<keyword evidence="1" id="KW-1133">Transmembrane helix</keyword>
<name>K0I8V9_NITGG</name>
<dbReference type="EMBL" id="CP002408">
    <property type="protein sequence ID" value="AFU57676.1"/>
    <property type="molecule type" value="Genomic_DNA"/>
</dbReference>
<dbReference type="STRING" id="1237085.Ngar_c07330"/>
<dbReference type="Proteomes" id="UP000008037">
    <property type="component" value="Chromosome"/>
</dbReference>
<dbReference type="AlphaFoldDB" id="K0I8V9"/>
<feature type="transmembrane region" description="Helical" evidence="1">
    <location>
        <begin position="9"/>
        <end position="31"/>
    </location>
</feature>
<keyword evidence="1" id="KW-0812">Transmembrane</keyword>
<dbReference type="HOGENOM" id="CLU_194243_0_0_2"/>
<evidence type="ECO:0000313" key="2">
    <source>
        <dbReference type="EMBL" id="AFU57676.1"/>
    </source>
</evidence>
<dbReference type="BioCyc" id="CNIT1237085:G1324-731-MONOMER"/>
<keyword evidence="3" id="KW-1185">Reference proteome</keyword>
<protein>
    <submittedName>
        <fullName evidence="2">Uncharacterized protein</fullName>
    </submittedName>
</protein>
<organism evidence="2 3">
    <name type="scientific">Nitrososphaera gargensis (strain Ga9.2)</name>
    <dbReference type="NCBI Taxonomy" id="1237085"/>
    <lineage>
        <taxon>Archaea</taxon>
        <taxon>Nitrososphaerota</taxon>
        <taxon>Nitrososphaeria</taxon>
        <taxon>Nitrososphaerales</taxon>
        <taxon>Nitrososphaeraceae</taxon>
        <taxon>Nitrososphaera</taxon>
    </lineage>
</organism>
<keyword evidence="1" id="KW-0472">Membrane</keyword>
<proteinExistence type="predicted"/>
<gene>
    <name evidence="2" type="ordered locus">Ngar_c07330</name>
</gene>